<dbReference type="AlphaFoldDB" id="A0A6G1S3R3"/>
<dbReference type="CDD" id="cd02338">
    <property type="entry name" value="ZZ_PCMF_like"/>
    <property type="match status" value="1"/>
</dbReference>
<evidence type="ECO:0000256" key="9">
    <source>
        <dbReference type="SAM" id="MobiDB-lite"/>
    </source>
</evidence>
<keyword evidence="6 8" id="KW-0863">Zinc-finger</keyword>
<dbReference type="GO" id="GO:0023051">
    <property type="term" value="P:regulation of signaling"/>
    <property type="evidence" value="ECO:0007669"/>
    <property type="project" value="UniProtKB-ARBA"/>
</dbReference>
<keyword evidence="7" id="KW-0862">Zinc</keyword>
<evidence type="ECO:0000313" key="11">
    <source>
        <dbReference type="EMBL" id="MDE45134.1"/>
    </source>
</evidence>
<feature type="region of interest" description="Disordered" evidence="9">
    <location>
        <begin position="148"/>
        <end position="186"/>
    </location>
</feature>
<dbReference type="PROSITE" id="PS01357">
    <property type="entry name" value="ZF_ZZ_1"/>
    <property type="match status" value="1"/>
</dbReference>
<evidence type="ECO:0000256" key="2">
    <source>
        <dbReference type="ARBA" id="ARBA00010938"/>
    </source>
</evidence>
<dbReference type="Gene3D" id="3.30.60.90">
    <property type="match status" value="1"/>
</dbReference>
<dbReference type="GO" id="GO:0099536">
    <property type="term" value="P:synaptic signaling"/>
    <property type="evidence" value="ECO:0007669"/>
    <property type="project" value="TreeGrafter"/>
</dbReference>
<dbReference type="GO" id="GO:0005886">
    <property type="term" value="C:plasma membrane"/>
    <property type="evidence" value="ECO:0007669"/>
    <property type="project" value="TreeGrafter"/>
</dbReference>
<accession>A0A6G1S3R3</accession>
<comment type="similarity">
    <text evidence="2">Belongs to the KCMF1 family.</text>
</comment>
<evidence type="ECO:0000256" key="5">
    <source>
        <dbReference type="ARBA" id="ARBA00022723"/>
    </source>
</evidence>
<dbReference type="InterPro" id="IPR000433">
    <property type="entry name" value="Znf_ZZ"/>
</dbReference>
<dbReference type="GO" id="GO:0008270">
    <property type="term" value="F:zinc ion binding"/>
    <property type="evidence" value="ECO:0007669"/>
    <property type="project" value="UniProtKB-KW"/>
</dbReference>
<dbReference type="SMART" id="SM00291">
    <property type="entry name" value="ZnF_ZZ"/>
    <property type="match status" value="1"/>
</dbReference>
<sequence>MTSNHEGVSCDSCRKNNFKGLRYKCLICYDYDLCSACYEANLTSSRHTVNHPTQCIIARNDFDLFYSGESITTEQPQSLTCPLCGNLGFTESSLLEHVTNEHAQSDNDESSAGIVCPICGVETNQLTYDFATHLTMEHRTPRDPIEQVAIRGRGGRCHTRASGPRGRRSQHYSGPSGSSPSARDSTDPLVEMLAQLSGVRRAGASNQSAASQLHQLQMHLQSPSFSPRTGANERNEVRIMRRTFQSMNNQLNQSSSTSGAQIMPGIGAGSSVGVGVSPFDMCMVVSSASGLPPGATSGPLNSLPVNGTDTNGTSLQSSQYLLSSMKPTLTEAEQLQKEILKADRSLFVQDLLLQIGLLTENK</sequence>
<dbReference type="Pfam" id="PF00569">
    <property type="entry name" value="ZZ"/>
    <property type="match status" value="1"/>
</dbReference>
<name>A0A6G1S3R3_9ACAR</name>
<dbReference type="InterPro" id="IPR043145">
    <property type="entry name" value="Znf_ZZ_sf"/>
</dbReference>
<dbReference type="EC" id="2.3.2.27" evidence="3"/>
<dbReference type="PROSITE" id="PS50135">
    <property type="entry name" value="ZF_ZZ_2"/>
    <property type="match status" value="1"/>
</dbReference>
<evidence type="ECO:0000256" key="6">
    <source>
        <dbReference type="ARBA" id="ARBA00022771"/>
    </source>
</evidence>
<protein>
    <recommendedName>
        <fullName evidence="3">RING-type E3 ubiquitin transferase</fullName>
        <ecNumber evidence="3">2.3.2.27</ecNumber>
    </recommendedName>
</protein>
<feature type="domain" description="ZZ-type" evidence="10">
    <location>
        <begin position="5"/>
        <end position="61"/>
    </location>
</feature>
<keyword evidence="4" id="KW-0808">Transferase</keyword>
<dbReference type="GO" id="GO:0045202">
    <property type="term" value="C:synapse"/>
    <property type="evidence" value="ECO:0007669"/>
    <property type="project" value="GOC"/>
</dbReference>
<comment type="catalytic activity">
    <reaction evidence="1">
        <text>S-ubiquitinyl-[E2 ubiquitin-conjugating enzyme]-L-cysteine + [acceptor protein]-L-lysine = [E2 ubiquitin-conjugating enzyme]-L-cysteine + N(6)-ubiquitinyl-[acceptor protein]-L-lysine.</text>
        <dbReference type="EC" id="2.3.2.27"/>
    </reaction>
</comment>
<dbReference type="InterPro" id="IPR050774">
    <property type="entry name" value="KCMF1/Dystrophin"/>
</dbReference>
<proteinExistence type="inferred from homology"/>
<dbReference type="GO" id="GO:0010646">
    <property type="term" value="P:regulation of cell communication"/>
    <property type="evidence" value="ECO:0007669"/>
    <property type="project" value="UniProtKB-ARBA"/>
</dbReference>
<evidence type="ECO:0000256" key="8">
    <source>
        <dbReference type="PROSITE-ProRule" id="PRU00228"/>
    </source>
</evidence>
<evidence type="ECO:0000256" key="1">
    <source>
        <dbReference type="ARBA" id="ARBA00000900"/>
    </source>
</evidence>
<evidence type="ECO:0000256" key="3">
    <source>
        <dbReference type="ARBA" id="ARBA00012483"/>
    </source>
</evidence>
<gene>
    <name evidence="11" type="primary">KCMF1</name>
    <name evidence="11" type="ORF">g.16688</name>
</gene>
<keyword evidence="5" id="KW-0479">Metal-binding</keyword>
<dbReference type="InterPro" id="IPR008598">
    <property type="entry name" value="Di19_Zn-bd"/>
</dbReference>
<dbReference type="PANTHER" id="PTHR12268">
    <property type="entry name" value="E3 UBIQUITIN-PROTEIN LIGASE KCMF1"/>
    <property type="match status" value="1"/>
</dbReference>
<dbReference type="PANTHER" id="PTHR12268:SF13">
    <property type="entry name" value="E3 UBIQUITIN-PROTEIN LIGASE KCMF1"/>
    <property type="match status" value="1"/>
</dbReference>
<dbReference type="SUPFAM" id="SSF57850">
    <property type="entry name" value="RING/U-box"/>
    <property type="match status" value="1"/>
</dbReference>
<evidence type="ECO:0000256" key="4">
    <source>
        <dbReference type="ARBA" id="ARBA00022679"/>
    </source>
</evidence>
<dbReference type="EMBL" id="GGYP01000363">
    <property type="protein sequence ID" value="MDE45134.1"/>
    <property type="molecule type" value="Transcribed_RNA"/>
</dbReference>
<feature type="compositionally biased region" description="Polar residues" evidence="9">
    <location>
        <begin position="171"/>
        <end position="183"/>
    </location>
</feature>
<dbReference type="GO" id="GO:0061630">
    <property type="term" value="F:ubiquitin protein ligase activity"/>
    <property type="evidence" value="ECO:0007669"/>
    <property type="project" value="UniProtKB-EC"/>
</dbReference>
<reference evidence="11" key="1">
    <citation type="submission" date="2018-10" db="EMBL/GenBank/DDBJ databases">
        <title>Transcriptome assembly of Aceria tosichella (Wheat curl mite) Type 2.</title>
        <authorList>
            <person name="Scully E.D."/>
            <person name="Geib S.M."/>
            <person name="Palmer N.A."/>
            <person name="Gupta A.K."/>
            <person name="Sarath G."/>
            <person name="Tatineni S."/>
        </authorList>
    </citation>
    <scope>NUCLEOTIDE SEQUENCE</scope>
    <source>
        <strain evidence="11">LincolnNE</strain>
    </source>
</reference>
<feature type="compositionally biased region" description="Basic residues" evidence="9">
    <location>
        <begin position="153"/>
        <end position="170"/>
    </location>
</feature>
<dbReference type="Pfam" id="PF05605">
    <property type="entry name" value="zf-Di19"/>
    <property type="match status" value="1"/>
</dbReference>
<evidence type="ECO:0000259" key="10">
    <source>
        <dbReference type="PROSITE" id="PS50135"/>
    </source>
</evidence>
<organism evidence="11">
    <name type="scientific">Aceria tosichella</name>
    <name type="common">wheat curl mite</name>
    <dbReference type="NCBI Taxonomy" id="561515"/>
    <lineage>
        <taxon>Eukaryota</taxon>
        <taxon>Metazoa</taxon>
        <taxon>Ecdysozoa</taxon>
        <taxon>Arthropoda</taxon>
        <taxon>Chelicerata</taxon>
        <taxon>Arachnida</taxon>
        <taxon>Acari</taxon>
        <taxon>Acariformes</taxon>
        <taxon>Trombidiformes</taxon>
        <taxon>Prostigmata</taxon>
        <taxon>Eupodina</taxon>
        <taxon>Eriophyoidea</taxon>
        <taxon>Eriophyidae</taxon>
        <taxon>Eriophyinae</taxon>
        <taxon>Aceriini</taxon>
        <taxon>Aceria</taxon>
    </lineage>
</organism>
<evidence type="ECO:0000256" key="7">
    <source>
        <dbReference type="ARBA" id="ARBA00022833"/>
    </source>
</evidence>